<gene>
    <name evidence="1" type="ORF">QBZ16_003200</name>
</gene>
<accession>A0AAD9MKM7</accession>
<dbReference type="AlphaFoldDB" id="A0AAD9MKM7"/>
<comment type="caution">
    <text evidence="1">The sequence shown here is derived from an EMBL/GenBank/DDBJ whole genome shotgun (WGS) entry which is preliminary data.</text>
</comment>
<dbReference type="GO" id="GO:0005739">
    <property type="term" value="C:mitochondrion"/>
    <property type="evidence" value="ECO:0007669"/>
    <property type="project" value="InterPro"/>
</dbReference>
<name>A0AAD9MKM7_PROWI</name>
<dbReference type="GO" id="GO:0003735">
    <property type="term" value="F:structural constituent of ribosome"/>
    <property type="evidence" value="ECO:0007669"/>
    <property type="project" value="InterPro"/>
</dbReference>
<dbReference type="Pfam" id="PF16053">
    <property type="entry name" value="MRP-S34"/>
    <property type="match status" value="1"/>
</dbReference>
<organism evidence="1 2">
    <name type="scientific">Prototheca wickerhamii</name>
    <dbReference type="NCBI Taxonomy" id="3111"/>
    <lineage>
        <taxon>Eukaryota</taxon>
        <taxon>Viridiplantae</taxon>
        <taxon>Chlorophyta</taxon>
        <taxon>core chlorophytes</taxon>
        <taxon>Trebouxiophyceae</taxon>
        <taxon>Chlorellales</taxon>
        <taxon>Chlorellaceae</taxon>
        <taxon>Prototheca</taxon>
    </lineage>
</organism>
<dbReference type="Proteomes" id="UP001255856">
    <property type="component" value="Unassembled WGS sequence"/>
</dbReference>
<dbReference type="PANTHER" id="PTHR35316">
    <property type="entry name" value="28S RIBOSOMAL S34 PROTEIN"/>
    <property type="match status" value="1"/>
</dbReference>
<evidence type="ECO:0000313" key="1">
    <source>
        <dbReference type="EMBL" id="KAK2078360.1"/>
    </source>
</evidence>
<dbReference type="EMBL" id="JASFZW010000004">
    <property type="protein sequence ID" value="KAK2078360.1"/>
    <property type="molecule type" value="Genomic_DNA"/>
</dbReference>
<evidence type="ECO:0000313" key="2">
    <source>
        <dbReference type="Proteomes" id="UP001255856"/>
    </source>
</evidence>
<keyword evidence="2" id="KW-1185">Reference proteome</keyword>
<sequence>MSNAFQVLSRLPKHGLGAKLAKKTWQDGSYYTVTKVKVSQDGAHGKVFGVLTWNGRSEGTQERLIHSPLKRVWRAHGVEPAGAGESAATAALRKELAAKQEPAATAEATEA</sequence>
<proteinExistence type="predicted"/>
<reference evidence="1" key="1">
    <citation type="submission" date="2021-01" db="EMBL/GenBank/DDBJ databases">
        <authorList>
            <person name="Eckstrom K.M.E."/>
        </authorList>
    </citation>
    <scope>NUCLEOTIDE SEQUENCE</scope>
    <source>
        <strain evidence="1">UVCC 0001</strain>
    </source>
</reference>
<protein>
    <submittedName>
        <fullName evidence="1">Uncharacterized protein</fullName>
    </submittedName>
</protein>
<dbReference type="PANTHER" id="PTHR35316:SF1">
    <property type="entry name" value="28S RIBOSOMAL S34 PROTEIN"/>
    <property type="match status" value="1"/>
</dbReference>
<dbReference type="InterPro" id="IPR032053">
    <property type="entry name" value="Ribosomal_mS34"/>
</dbReference>